<feature type="region of interest" description="Disordered" evidence="4">
    <location>
        <begin position="51"/>
        <end position="71"/>
    </location>
</feature>
<accession>A0ABT5GLY3</accession>
<dbReference type="InterPro" id="IPR010982">
    <property type="entry name" value="Lambda_DNA-bd_dom_sf"/>
</dbReference>
<dbReference type="EMBL" id="JAPFQL010000121">
    <property type="protein sequence ID" value="MDC5699232.1"/>
    <property type="molecule type" value="Genomic_DNA"/>
</dbReference>
<dbReference type="Pfam" id="PF00356">
    <property type="entry name" value="LacI"/>
    <property type="match status" value="1"/>
</dbReference>
<gene>
    <name evidence="6" type="ORF">OO014_18440</name>
</gene>
<evidence type="ECO:0000256" key="1">
    <source>
        <dbReference type="ARBA" id="ARBA00023015"/>
    </source>
</evidence>
<dbReference type="Pfam" id="PF13377">
    <property type="entry name" value="Peripla_BP_3"/>
    <property type="match status" value="1"/>
</dbReference>
<dbReference type="SUPFAM" id="SSF47413">
    <property type="entry name" value="lambda repressor-like DNA-binding domains"/>
    <property type="match status" value="1"/>
</dbReference>
<dbReference type="InterPro" id="IPR046335">
    <property type="entry name" value="LacI/GalR-like_sensor"/>
</dbReference>
<dbReference type="PANTHER" id="PTHR30146:SF138">
    <property type="entry name" value="TRANSCRIPTIONAL REGULATORY PROTEIN"/>
    <property type="match status" value="1"/>
</dbReference>
<organism evidence="6 7">
    <name type="scientific">Intrasporangium calvum</name>
    <dbReference type="NCBI Taxonomy" id="53358"/>
    <lineage>
        <taxon>Bacteria</taxon>
        <taxon>Bacillati</taxon>
        <taxon>Actinomycetota</taxon>
        <taxon>Actinomycetes</taxon>
        <taxon>Micrococcales</taxon>
        <taxon>Intrasporangiaceae</taxon>
        <taxon>Intrasporangium</taxon>
    </lineage>
</organism>
<sequence length="346" mass="36218">MDKAVTIYDVAKAAGVAPSTVSRAFSRPGRINAATAERILRVGAALGYQRPGGRPLPAAEDGASPGTGRERRAAPVGRMIALIIPDITNPFYFEIIRGAERAASEAGYTLVLSDTQESRRLERDALERTSAVVAGLLLTSTRMDDSDLLDVSRQTPVVVLNRAVDGVPSVVTDNRSGVRLAVEHVVDLGHTSVTYVAGPEASWADRERWTAAQEACRELGVRVRRVGPFAPTVDAGAYAAQAVTGQHASAVLCYNDQLAIGLIRGLRLLGAHVPEDVSVIGFDNTLVADLVTPGITTVAAPLDSLGATGVSGLIGLVTGRRRPEPLVVLPSILVVRESTGPGPASA</sequence>
<dbReference type="Proteomes" id="UP001150259">
    <property type="component" value="Unassembled WGS sequence"/>
</dbReference>
<keyword evidence="2" id="KW-0238">DNA-binding</keyword>
<evidence type="ECO:0000259" key="5">
    <source>
        <dbReference type="PROSITE" id="PS50932"/>
    </source>
</evidence>
<dbReference type="PROSITE" id="PS50932">
    <property type="entry name" value="HTH_LACI_2"/>
    <property type="match status" value="1"/>
</dbReference>
<evidence type="ECO:0000256" key="2">
    <source>
        <dbReference type="ARBA" id="ARBA00023125"/>
    </source>
</evidence>
<dbReference type="CDD" id="cd06267">
    <property type="entry name" value="PBP1_LacI_sugar_binding-like"/>
    <property type="match status" value="1"/>
</dbReference>
<reference evidence="6 7" key="1">
    <citation type="submission" date="2022-11" db="EMBL/GenBank/DDBJ databases">
        <title>Anaerobic phenanthrene biodegradation by a DNRA strain PheN6.</title>
        <authorList>
            <person name="Zhang Z."/>
        </authorList>
    </citation>
    <scope>NUCLEOTIDE SEQUENCE [LARGE SCALE GENOMIC DNA]</scope>
    <source>
        <strain evidence="6 7">PheN6</strain>
    </source>
</reference>
<proteinExistence type="predicted"/>
<dbReference type="InterPro" id="IPR000843">
    <property type="entry name" value="HTH_LacI"/>
</dbReference>
<evidence type="ECO:0000313" key="7">
    <source>
        <dbReference type="Proteomes" id="UP001150259"/>
    </source>
</evidence>
<comment type="caution">
    <text evidence="6">The sequence shown here is derived from an EMBL/GenBank/DDBJ whole genome shotgun (WGS) entry which is preliminary data.</text>
</comment>
<name>A0ABT5GLY3_9MICO</name>
<keyword evidence="1" id="KW-0805">Transcription regulation</keyword>
<evidence type="ECO:0000313" key="6">
    <source>
        <dbReference type="EMBL" id="MDC5699232.1"/>
    </source>
</evidence>
<dbReference type="PANTHER" id="PTHR30146">
    <property type="entry name" value="LACI-RELATED TRANSCRIPTIONAL REPRESSOR"/>
    <property type="match status" value="1"/>
</dbReference>
<keyword evidence="3" id="KW-0804">Transcription</keyword>
<evidence type="ECO:0000256" key="3">
    <source>
        <dbReference type="ARBA" id="ARBA00023163"/>
    </source>
</evidence>
<evidence type="ECO:0000256" key="4">
    <source>
        <dbReference type="SAM" id="MobiDB-lite"/>
    </source>
</evidence>
<feature type="domain" description="HTH lacI-type" evidence="5">
    <location>
        <begin position="5"/>
        <end position="58"/>
    </location>
</feature>
<dbReference type="SMART" id="SM00354">
    <property type="entry name" value="HTH_LACI"/>
    <property type="match status" value="1"/>
</dbReference>
<protein>
    <submittedName>
        <fullName evidence="6">LacI family transcriptional regulator</fullName>
    </submittedName>
</protein>
<dbReference type="Gene3D" id="1.10.260.40">
    <property type="entry name" value="lambda repressor-like DNA-binding domains"/>
    <property type="match status" value="1"/>
</dbReference>
<dbReference type="InterPro" id="IPR028082">
    <property type="entry name" value="Peripla_BP_I"/>
</dbReference>
<dbReference type="Gene3D" id="3.40.50.2300">
    <property type="match status" value="2"/>
</dbReference>
<keyword evidence="7" id="KW-1185">Reference proteome</keyword>
<dbReference type="SUPFAM" id="SSF53822">
    <property type="entry name" value="Periplasmic binding protein-like I"/>
    <property type="match status" value="1"/>
</dbReference>
<dbReference type="CDD" id="cd01392">
    <property type="entry name" value="HTH_LacI"/>
    <property type="match status" value="1"/>
</dbReference>
<dbReference type="RefSeq" id="WP_272463790.1">
    <property type="nucleotide sequence ID" value="NZ_JAPFQL010000121.1"/>
</dbReference>